<reference evidence="2" key="1">
    <citation type="submission" date="2016-06" db="EMBL/GenBank/DDBJ databases">
        <authorList>
            <person name="Cuomo C."/>
            <person name="Litvintseva A."/>
            <person name="Heitman J."/>
            <person name="Chen Y."/>
            <person name="Sun S."/>
            <person name="Springer D."/>
            <person name="Dromer F."/>
            <person name="Young S."/>
            <person name="Zeng Q."/>
            <person name="Chapman S."/>
            <person name="Gujja S."/>
            <person name="Saif S."/>
            <person name="Birren B."/>
        </authorList>
    </citation>
    <scope>NUCLEOTIDE SEQUENCE</scope>
    <source>
        <strain evidence="2">CBS 7841</strain>
    </source>
</reference>
<accession>A0A1E3I1B2</accession>
<dbReference type="AlphaFoldDB" id="A0A1E3I1B2"/>
<feature type="compositionally biased region" description="Acidic residues" evidence="1">
    <location>
        <begin position="242"/>
        <end position="260"/>
    </location>
</feature>
<dbReference type="GeneID" id="91089239"/>
<keyword evidence="3" id="KW-1185">Reference proteome</keyword>
<reference evidence="2" key="2">
    <citation type="journal article" date="2022" name="Elife">
        <title>Obligate sexual reproduction of a homothallic fungus closely related to the Cryptococcus pathogenic species complex.</title>
        <authorList>
            <person name="Passer A.R."/>
            <person name="Clancey S.A."/>
            <person name="Shea T."/>
            <person name="David-Palma M."/>
            <person name="Averette A.F."/>
            <person name="Boekhout T."/>
            <person name="Porcel B.M."/>
            <person name="Nowrousian M."/>
            <person name="Cuomo C.A."/>
            <person name="Sun S."/>
            <person name="Heitman J."/>
            <person name="Coelho M.A."/>
        </authorList>
    </citation>
    <scope>NUCLEOTIDE SEQUENCE</scope>
    <source>
        <strain evidence="2">CBS 7841</strain>
    </source>
</reference>
<dbReference type="Proteomes" id="UP000094043">
    <property type="component" value="Chromosome 6"/>
</dbReference>
<proteinExistence type="predicted"/>
<feature type="region of interest" description="Disordered" evidence="1">
    <location>
        <begin position="216"/>
        <end position="273"/>
    </location>
</feature>
<evidence type="ECO:0000313" key="3">
    <source>
        <dbReference type="Proteomes" id="UP000094043"/>
    </source>
</evidence>
<organism evidence="2 3">
    <name type="scientific">Cryptococcus depauperatus CBS 7841</name>
    <dbReference type="NCBI Taxonomy" id="1295531"/>
    <lineage>
        <taxon>Eukaryota</taxon>
        <taxon>Fungi</taxon>
        <taxon>Dikarya</taxon>
        <taxon>Basidiomycota</taxon>
        <taxon>Agaricomycotina</taxon>
        <taxon>Tremellomycetes</taxon>
        <taxon>Tremellales</taxon>
        <taxon>Cryptococcaceae</taxon>
        <taxon>Cryptococcus</taxon>
    </lineage>
</organism>
<reference evidence="2" key="3">
    <citation type="submission" date="2024-01" db="EMBL/GenBank/DDBJ databases">
        <authorList>
            <person name="Coelho M.A."/>
            <person name="David-Palma M."/>
            <person name="Shea T."/>
            <person name="Sun S."/>
            <person name="Cuomo C.A."/>
            <person name="Heitman J."/>
        </authorList>
    </citation>
    <scope>NUCLEOTIDE SEQUENCE</scope>
    <source>
        <strain evidence="2">CBS 7841</strain>
    </source>
</reference>
<dbReference type="RefSeq" id="XP_066070500.1">
    <property type="nucleotide sequence ID" value="XM_066214403.1"/>
</dbReference>
<gene>
    <name evidence="2" type="ORF">L203_105030</name>
</gene>
<sequence length="300" mass="33880">MQYQARPHQELFHPPLPPSIPLPAINTLIPRLSATISDIDALRARLVEGASNGSLPSWDALLQRYSILLGRIIALSATFTTPPTVRHGASGYQQRPSEQMPLLSQYTVHPLNPLPPFEALEASQISLLAPEAFFQAINTRSIPEALSVDEATQTQEQTSDGILHTRSQLMAMTDNELEELKKKLQMRLEREGFRGKAVRDEIERRSDEIEWAMRVGEDDEDEEVPSLQEKQTLPSLQKEIESNEDGDDDDLFGSDEDEPMDSAPTISNKQPPFKEFDKESWKMADYVRFMDQGIQPELRA</sequence>
<dbReference type="EMBL" id="CP143789">
    <property type="protein sequence ID" value="WVN89800.1"/>
    <property type="molecule type" value="Genomic_DNA"/>
</dbReference>
<evidence type="ECO:0000313" key="2">
    <source>
        <dbReference type="EMBL" id="WVN89800.1"/>
    </source>
</evidence>
<evidence type="ECO:0000256" key="1">
    <source>
        <dbReference type="SAM" id="MobiDB-lite"/>
    </source>
</evidence>
<name>A0A1E3I1B2_9TREE</name>
<dbReference type="VEuPathDB" id="FungiDB:L203_05496"/>
<dbReference type="KEGG" id="cdep:91089239"/>
<protein>
    <submittedName>
        <fullName evidence="2">Uncharacterized protein</fullName>
    </submittedName>
</protein>
<dbReference type="OrthoDB" id="2575467at2759"/>